<sequence>MTSPVNEPSTSENSTPISSSFKTPTLNSPSSTDAESQNVTGNLYLLVFWEEQVLLIAWRWPERLGWWDKGQKMPPWQSARSRVIPVEGNMANVATNAELYAEPAAERTAQYCTNKNKNAPEEWCIHAKRVKC</sequence>
<feature type="compositionally biased region" description="Low complexity" evidence="1">
    <location>
        <begin position="7"/>
        <end position="20"/>
    </location>
</feature>
<name>A0A0L0VT50_9BASI</name>
<dbReference type="Proteomes" id="UP000054564">
    <property type="component" value="Unassembled WGS sequence"/>
</dbReference>
<keyword evidence="3" id="KW-1185">Reference proteome</keyword>
<dbReference type="AlphaFoldDB" id="A0A0L0VT50"/>
<evidence type="ECO:0000313" key="3">
    <source>
        <dbReference type="Proteomes" id="UP000054564"/>
    </source>
</evidence>
<evidence type="ECO:0000256" key="1">
    <source>
        <dbReference type="SAM" id="MobiDB-lite"/>
    </source>
</evidence>
<evidence type="ECO:0000313" key="2">
    <source>
        <dbReference type="EMBL" id="KNF02185.1"/>
    </source>
</evidence>
<organism evidence="2 3">
    <name type="scientific">Puccinia striiformis f. sp. tritici PST-78</name>
    <dbReference type="NCBI Taxonomy" id="1165861"/>
    <lineage>
        <taxon>Eukaryota</taxon>
        <taxon>Fungi</taxon>
        <taxon>Dikarya</taxon>
        <taxon>Basidiomycota</taxon>
        <taxon>Pucciniomycotina</taxon>
        <taxon>Pucciniomycetes</taxon>
        <taxon>Pucciniales</taxon>
        <taxon>Pucciniaceae</taxon>
        <taxon>Puccinia</taxon>
    </lineage>
</organism>
<reference evidence="3" key="1">
    <citation type="submission" date="2014-03" db="EMBL/GenBank/DDBJ databases">
        <title>The Genome Sequence of Puccinia striiformis f. sp. tritici PST-78.</title>
        <authorList>
            <consortium name="The Broad Institute Genome Sequencing Platform"/>
            <person name="Cuomo C."/>
            <person name="Hulbert S."/>
            <person name="Chen X."/>
            <person name="Walker B."/>
            <person name="Young S.K."/>
            <person name="Zeng Q."/>
            <person name="Gargeya S."/>
            <person name="Fitzgerald M."/>
            <person name="Haas B."/>
            <person name="Abouelleil A."/>
            <person name="Alvarado L."/>
            <person name="Arachchi H.M."/>
            <person name="Berlin A.M."/>
            <person name="Chapman S.B."/>
            <person name="Goldberg J."/>
            <person name="Griggs A."/>
            <person name="Gujja S."/>
            <person name="Hansen M."/>
            <person name="Howarth C."/>
            <person name="Imamovic A."/>
            <person name="Larimer J."/>
            <person name="McCowan C."/>
            <person name="Montmayeur A."/>
            <person name="Murphy C."/>
            <person name="Neiman D."/>
            <person name="Pearson M."/>
            <person name="Priest M."/>
            <person name="Roberts A."/>
            <person name="Saif S."/>
            <person name="Shea T."/>
            <person name="Sisk P."/>
            <person name="Sykes S."/>
            <person name="Wortman J."/>
            <person name="Nusbaum C."/>
            <person name="Birren B."/>
        </authorList>
    </citation>
    <scope>NUCLEOTIDE SEQUENCE [LARGE SCALE GENOMIC DNA]</scope>
    <source>
        <strain evidence="3">race PST-78</strain>
    </source>
</reference>
<protein>
    <submittedName>
        <fullName evidence="2">Uncharacterized protein</fullName>
    </submittedName>
</protein>
<feature type="compositionally biased region" description="Polar residues" evidence="1">
    <location>
        <begin position="21"/>
        <end position="36"/>
    </location>
</feature>
<proteinExistence type="predicted"/>
<dbReference type="EMBL" id="AJIL01000025">
    <property type="protein sequence ID" value="KNF02185.1"/>
    <property type="molecule type" value="Genomic_DNA"/>
</dbReference>
<feature type="region of interest" description="Disordered" evidence="1">
    <location>
        <begin position="1"/>
        <end position="36"/>
    </location>
</feature>
<gene>
    <name evidence="2" type="ORF">PSTG_04682</name>
</gene>
<accession>A0A0L0VT50</accession>
<comment type="caution">
    <text evidence="2">The sequence shown here is derived from an EMBL/GenBank/DDBJ whole genome shotgun (WGS) entry which is preliminary data.</text>
</comment>